<dbReference type="EMBL" id="SCJN01000072">
    <property type="protein sequence ID" value="RXD16341.1"/>
    <property type="molecule type" value="Genomic_DNA"/>
</dbReference>
<sequence>MIVIDFFCGCGGASEGLRQAGFDIELGLDIDQQASETFKANFPDAKFIQDDIRKIEPQDISDIIDIKAKRPLLLSACAPCQPFSQQNKNKTSDDSRRNLLNETHRFIRELLPEYIMLENVPGMQKIDEEKEGPFQEFIKLLKELEYNYISFIANAENYGIPQRRKRLVLLASRVGKVTLPEITHGKNKIPFKTVRDYIQDFTKLCSGETDPKDPLHRAGTLSPLNLKRIMHTPEGGDRRNWPEELVNKCHKNYDGHTDTYGRMSWDKPAPTLTTKCNSYSNGRFGHPDPTQHRAISIREASRLQTFPLSYVFKGSLNSMAKQIGNAVPCELARLFGLHLIENCTNKDS</sequence>
<dbReference type="REBASE" id="102127">
    <property type="entry name" value="M.EcoEC15ORFAP"/>
</dbReference>
<feature type="active site" evidence="7">
    <location>
        <position position="80"/>
    </location>
</feature>
<evidence type="ECO:0000256" key="8">
    <source>
        <dbReference type="RuleBase" id="RU000416"/>
    </source>
</evidence>
<organism evidence="9">
    <name type="scientific">Escherichia coli</name>
    <dbReference type="NCBI Taxonomy" id="562"/>
    <lineage>
        <taxon>Bacteria</taxon>
        <taxon>Pseudomonadati</taxon>
        <taxon>Pseudomonadota</taxon>
        <taxon>Gammaproteobacteria</taxon>
        <taxon>Enterobacterales</taxon>
        <taxon>Enterobacteriaceae</taxon>
        <taxon>Escherichia</taxon>
    </lineage>
</organism>
<dbReference type="InterPro" id="IPR029063">
    <property type="entry name" value="SAM-dependent_MTases_sf"/>
</dbReference>
<evidence type="ECO:0000256" key="3">
    <source>
        <dbReference type="ARBA" id="ARBA00022679"/>
    </source>
</evidence>
<protein>
    <recommendedName>
        <fullName evidence="1">DNA (cytosine-5-)-methyltransferase</fullName>
        <ecNumber evidence="1">2.1.1.37</ecNumber>
    </recommendedName>
</protein>
<dbReference type="REBASE" id="152901">
    <property type="entry name" value="M.EcoNIH2ORF23960P"/>
</dbReference>
<reference evidence="11 12" key="2">
    <citation type="submission" date="2019-01" db="EMBL/GenBank/DDBJ databases">
        <title>Genomic analysis of febrile catheter-associated UTI E. coli isolates.</title>
        <authorList>
            <person name="Potter R."/>
            <person name="Zou Z."/>
            <person name="Henderson J."/>
            <person name="Dantas G."/>
        </authorList>
    </citation>
    <scope>NUCLEOTIDE SEQUENCE [LARGE SCALE GENOMIC DNA]</scope>
    <source>
        <strain evidence="11 12">29_CAASB</strain>
    </source>
</reference>
<reference evidence="9" key="1">
    <citation type="submission" date="2014-04" db="EMBL/GenBank/DDBJ databases">
        <title>Chromosome-mediated blaOXA-48 gene.</title>
        <authorList>
            <person name="Beyrouthy R."/>
            <person name="Bonnet R."/>
        </authorList>
    </citation>
    <scope>NUCLEOTIDE SEQUENCE</scope>
    <source>
        <strain evidence="9">EC15</strain>
    </source>
</reference>
<dbReference type="Pfam" id="PF00145">
    <property type="entry name" value="DNA_methylase"/>
    <property type="match status" value="1"/>
</dbReference>
<accession>A0A066T0R2</accession>
<evidence type="ECO:0000256" key="5">
    <source>
        <dbReference type="ARBA" id="ARBA00022747"/>
    </source>
</evidence>
<dbReference type="InterPro" id="IPR050390">
    <property type="entry name" value="C5-Methyltransferase"/>
</dbReference>
<dbReference type="Gene3D" id="3.90.120.10">
    <property type="entry name" value="DNA Methylase, subunit A, domain 2"/>
    <property type="match status" value="1"/>
</dbReference>
<dbReference type="RefSeq" id="WP_000635307.1">
    <property type="nucleotide sequence ID" value="NZ_AP022171.1"/>
</dbReference>
<name>A0A066T0R2_ECOLX</name>
<dbReference type="GO" id="GO:0003677">
    <property type="term" value="F:DNA binding"/>
    <property type="evidence" value="ECO:0007669"/>
    <property type="project" value="TreeGrafter"/>
</dbReference>
<dbReference type="PATRIC" id="fig|562.10483.peg.2898"/>
<dbReference type="PANTHER" id="PTHR10629">
    <property type="entry name" value="CYTOSINE-SPECIFIC METHYLTRANSFERASE"/>
    <property type="match status" value="1"/>
</dbReference>
<evidence type="ECO:0000256" key="4">
    <source>
        <dbReference type="ARBA" id="ARBA00022691"/>
    </source>
</evidence>
<dbReference type="NCBIfam" id="TIGR00675">
    <property type="entry name" value="dcm"/>
    <property type="match status" value="1"/>
</dbReference>
<dbReference type="REBASE" id="437700">
    <property type="entry name" value="M.EcoR48ORF1185P"/>
</dbReference>
<comment type="similarity">
    <text evidence="7 8">Belongs to the class I-like SAM-binding methyltransferase superfamily. C5-methyltransferase family.</text>
</comment>
<evidence type="ECO:0000313" key="12">
    <source>
        <dbReference type="Proteomes" id="UP000288730"/>
    </source>
</evidence>
<dbReference type="EMBL" id="ABONVU020000009">
    <property type="protein sequence ID" value="EMJ5254506.1"/>
    <property type="molecule type" value="Genomic_DNA"/>
</dbReference>
<dbReference type="REBASE" id="344591">
    <property type="entry name" value="M.Eco955ORF23885P"/>
</dbReference>
<evidence type="ECO:0000313" key="9">
    <source>
        <dbReference type="EMBL" id="CDP90225.1"/>
    </source>
</evidence>
<dbReference type="SUPFAM" id="SSF53335">
    <property type="entry name" value="S-adenosyl-L-methionine-dependent methyltransferases"/>
    <property type="match status" value="1"/>
</dbReference>
<dbReference type="GO" id="GO:0009307">
    <property type="term" value="P:DNA restriction-modification system"/>
    <property type="evidence" value="ECO:0007669"/>
    <property type="project" value="UniProtKB-KW"/>
</dbReference>
<dbReference type="PROSITE" id="PS51679">
    <property type="entry name" value="SAM_MT_C5"/>
    <property type="match status" value="1"/>
</dbReference>
<evidence type="ECO:0000256" key="7">
    <source>
        <dbReference type="PROSITE-ProRule" id="PRU01016"/>
    </source>
</evidence>
<evidence type="ECO:0000256" key="2">
    <source>
        <dbReference type="ARBA" id="ARBA00022603"/>
    </source>
</evidence>
<dbReference type="GO" id="GO:0032259">
    <property type="term" value="P:methylation"/>
    <property type="evidence" value="ECO:0007669"/>
    <property type="project" value="UniProtKB-KW"/>
</dbReference>
<keyword evidence="2 7" id="KW-0489">Methyltransferase</keyword>
<proteinExistence type="inferred from homology"/>
<dbReference type="PANTHER" id="PTHR10629:SF52">
    <property type="entry name" value="DNA (CYTOSINE-5)-METHYLTRANSFERASE 1"/>
    <property type="match status" value="1"/>
</dbReference>
<keyword evidence="4 7" id="KW-0949">S-adenosyl-L-methionine</keyword>
<dbReference type="AlphaFoldDB" id="A0A066T0R2"/>
<dbReference type="EC" id="2.1.1.37" evidence="1"/>
<dbReference type="Proteomes" id="UP000288730">
    <property type="component" value="Unassembled WGS sequence"/>
</dbReference>
<evidence type="ECO:0000256" key="6">
    <source>
        <dbReference type="ARBA" id="ARBA00047422"/>
    </source>
</evidence>
<reference evidence="10" key="3">
    <citation type="submission" date="2024-02" db="EMBL/GenBank/DDBJ databases">
        <authorList>
            <consortium name="Clinical and Environmental Microbiology Branch: Whole genome sequencing antimicrobial resistance pathogens in the healthcare setting"/>
        </authorList>
    </citation>
    <scope>NUCLEOTIDE SEQUENCE</scope>
    <source>
        <strain evidence="10">1924188</strain>
    </source>
</reference>
<dbReference type="InterPro" id="IPR001525">
    <property type="entry name" value="C5_MeTfrase"/>
</dbReference>
<dbReference type="GO" id="GO:0003886">
    <property type="term" value="F:DNA (cytosine-5-)-methyltransferase activity"/>
    <property type="evidence" value="ECO:0007669"/>
    <property type="project" value="UniProtKB-EC"/>
</dbReference>
<dbReference type="PRINTS" id="PR00105">
    <property type="entry name" value="C5METTRFRASE"/>
</dbReference>
<evidence type="ECO:0000313" key="11">
    <source>
        <dbReference type="EMBL" id="RXD16341.1"/>
    </source>
</evidence>
<dbReference type="EMBL" id="HG977710">
    <property type="protein sequence ID" value="CDP90225.1"/>
    <property type="molecule type" value="Genomic_DNA"/>
</dbReference>
<dbReference type="GO" id="GO:0044027">
    <property type="term" value="P:negative regulation of gene expression via chromosomal CpG island methylation"/>
    <property type="evidence" value="ECO:0007669"/>
    <property type="project" value="TreeGrafter"/>
</dbReference>
<keyword evidence="5" id="KW-0680">Restriction system</keyword>
<evidence type="ECO:0000256" key="1">
    <source>
        <dbReference type="ARBA" id="ARBA00011975"/>
    </source>
</evidence>
<evidence type="ECO:0000313" key="10">
    <source>
        <dbReference type="EMBL" id="EMJ5254506.1"/>
    </source>
</evidence>
<dbReference type="OMA" id="YGFSMHP"/>
<dbReference type="Proteomes" id="UP001285616">
    <property type="component" value="Unassembled WGS sequence"/>
</dbReference>
<dbReference type="Gene3D" id="3.40.50.150">
    <property type="entry name" value="Vaccinia Virus protein VP39"/>
    <property type="match status" value="1"/>
</dbReference>
<keyword evidence="3 7" id="KW-0808">Transferase</keyword>
<dbReference type="REBASE" id="192224">
    <property type="entry name" value="M.EcoAZ146ORF20800P"/>
</dbReference>
<comment type="catalytic activity">
    <reaction evidence="6">
        <text>a 2'-deoxycytidine in DNA + S-adenosyl-L-methionine = a 5-methyl-2'-deoxycytidine in DNA + S-adenosyl-L-homocysteine + H(+)</text>
        <dbReference type="Rhea" id="RHEA:13681"/>
        <dbReference type="Rhea" id="RHEA-COMP:11369"/>
        <dbReference type="Rhea" id="RHEA-COMP:11370"/>
        <dbReference type="ChEBI" id="CHEBI:15378"/>
        <dbReference type="ChEBI" id="CHEBI:57856"/>
        <dbReference type="ChEBI" id="CHEBI:59789"/>
        <dbReference type="ChEBI" id="CHEBI:85452"/>
        <dbReference type="ChEBI" id="CHEBI:85454"/>
        <dbReference type="EC" id="2.1.1.37"/>
    </reaction>
</comment>
<gene>
    <name evidence="11" type="ORF">EPS76_11205</name>
    <name evidence="10" type="ORF">R8O40_002739</name>
</gene>